<dbReference type="InterPro" id="IPR013325">
    <property type="entry name" value="RNA_pol_sigma_r2"/>
</dbReference>
<dbReference type="InterPro" id="IPR013324">
    <property type="entry name" value="RNA_pol_sigma_r3/r4-like"/>
</dbReference>
<dbReference type="PANTHER" id="PTHR43133">
    <property type="entry name" value="RNA POLYMERASE ECF-TYPE SIGMA FACTO"/>
    <property type="match status" value="1"/>
</dbReference>
<evidence type="ECO:0000313" key="7">
    <source>
        <dbReference type="EMBL" id="MFC3934408.1"/>
    </source>
</evidence>
<dbReference type="PANTHER" id="PTHR43133:SF63">
    <property type="entry name" value="RNA POLYMERASE SIGMA FACTOR FECI-RELATED"/>
    <property type="match status" value="1"/>
</dbReference>
<protein>
    <submittedName>
        <fullName evidence="7">Sigma-70 family RNA polymerase sigma factor</fullName>
    </submittedName>
</protein>
<comment type="similarity">
    <text evidence="1">Belongs to the sigma-70 factor family. ECF subfamily.</text>
</comment>
<dbReference type="InterPro" id="IPR036388">
    <property type="entry name" value="WH-like_DNA-bd_sf"/>
</dbReference>
<name>A0ABV8D7P5_9BURK</name>
<dbReference type="InterPro" id="IPR039425">
    <property type="entry name" value="RNA_pol_sigma-70-like"/>
</dbReference>
<keyword evidence="8" id="KW-1185">Reference proteome</keyword>
<dbReference type="Pfam" id="PF04542">
    <property type="entry name" value="Sigma70_r2"/>
    <property type="match status" value="1"/>
</dbReference>
<dbReference type="NCBIfam" id="TIGR02937">
    <property type="entry name" value="sigma70-ECF"/>
    <property type="match status" value="1"/>
</dbReference>
<keyword evidence="4" id="KW-0804">Transcription</keyword>
<dbReference type="InterPro" id="IPR013249">
    <property type="entry name" value="RNA_pol_sigma70_r4_t2"/>
</dbReference>
<dbReference type="SUPFAM" id="SSF88659">
    <property type="entry name" value="Sigma3 and sigma4 domains of RNA polymerase sigma factors"/>
    <property type="match status" value="1"/>
</dbReference>
<dbReference type="Gene3D" id="1.10.10.10">
    <property type="entry name" value="Winged helix-like DNA-binding domain superfamily/Winged helix DNA-binding domain"/>
    <property type="match status" value="1"/>
</dbReference>
<sequence length="170" mass="19154">MSAAHPLHALYSHHHGWLQSWLRRRLGCADDAADLAQDTFVRLLARPTAIAPDAMREPRAYLTTVARGLLVDFWRRGELERAYLADLALQPEVLQPSPEERLAAVQMLHAVDALLQGLTPKTRAAWLMNRLDGLTHAEIAERLQVSLPRVRQYLANAMRHAYHLRFGGAA</sequence>
<dbReference type="InterPro" id="IPR014284">
    <property type="entry name" value="RNA_pol_sigma-70_dom"/>
</dbReference>
<feature type="domain" description="RNA polymerase sigma factor 70 region 4 type 2" evidence="6">
    <location>
        <begin position="109"/>
        <end position="160"/>
    </location>
</feature>
<evidence type="ECO:0000256" key="2">
    <source>
        <dbReference type="ARBA" id="ARBA00023015"/>
    </source>
</evidence>
<organism evidence="7 8">
    <name type="scientific">Acidovorax facilis</name>
    <dbReference type="NCBI Taxonomy" id="12917"/>
    <lineage>
        <taxon>Bacteria</taxon>
        <taxon>Pseudomonadati</taxon>
        <taxon>Pseudomonadota</taxon>
        <taxon>Betaproteobacteria</taxon>
        <taxon>Burkholderiales</taxon>
        <taxon>Comamonadaceae</taxon>
        <taxon>Acidovorax</taxon>
    </lineage>
</organism>
<evidence type="ECO:0000313" key="8">
    <source>
        <dbReference type="Proteomes" id="UP001595693"/>
    </source>
</evidence>
<proteinExistence type="inferred from homology"/>
<evidence type="ECO:0000256" key="1">
    <source>
        <dbReference type="ARBA" id="ARBA00010641"/>
    </source>
</evidence>
<evidence type="ECO:0000259" key="6">
    <source>
        <dbReference type="Pfam" id="PF08281"/>
    </source>
</evidence>
<evidence type="ECO:0000256" key="4">
    <source>
        <dbReference type="ARBA" id="ARBA00023163"/>
    </source>
</evidence>
<accession>A0ABV8D7P5</accession>
<reference evidence="8" key="1">
    <citation type="journal article" date="2019" name="Int. J. Syst. Evol. Microbiol.">
        <title>The Global Catalogue of Microorganisms (GCM) 10K type strain sequencing project: providing services to taxonomists for standard genome sequencing and annotation.</title>
        <authorList>
            <consortium name="The Broad Institute Genomics Platform"/>
            <consortium name="The Broad Institute Genome Sequencing Center for Infectious Disease"/>
            <person name="Wu L."/>
            <person name="Ma J."/>
        </authorList>
    </citation>
    <scope>NUCLEOTIDE SEQUENCE [LARGE SCALE GENOMIC DNA]</scope>
    <source>
        <strain evidence="8">CCUG 2113</strain>
    </source>
</reference>
<dbReference type="InterPro" id="IPR007627">
    <property type="entry name" value="RNA_pol_sigma70_r2"/>
</dbReference>
<gene>
    <name evidence="7" type="ORF">ACFOW3_07210</name>
</gene>
<comment type="caution">
    <text evidence="7">The sequence shown here is derived from an EMBL/GenBank/DDBJ whole genome shotgun (WGS) entry which is preliminary data.</text>
</comment>
<dbReference type="Proteomes" id="UP001595693">
    <property type="component" value="Unassembled WGS sequence"/>
</dbReference>
<evidence type="ECO:0000259" key="5">
    <source>
        <dbReference type="Pfam" id="PF04542"/>
    </source>
</evidence>
<evidence type="ECO:0000256" key="3">
    <source>
        <dbReference type="ARBA" id="ARBA00023082"/>
    </source>
</evidence>
<dbReference type="Pfam" id="PF08281">
    <property type="entry name" value="Sigma70_r4_2"/>
    <property type="match status" value="1"/>
</dbReference>
<dbReference type="Gene3D" id="1.10.1740.10">
    <property type="match status" value="1"/>
</dbReference>
<dbReference type="RefSeq" id="WP_055402766.1">
    <property type="nucleotide sequence ID" value="NZ_JAMXAX010000033.1"/>
</dbReference>
<keyword evidence="3" id="KW-0731">Sigma factor</keyword>
<keyword evidence="2" id="KW-0805">Transcription regulation</keyword>
<feature type="domain" description="RNA polymerase sigma-70 region 2" evidence="5">
    <location>
        <begin position="10"/>
        <end position="76"/>
    </location>
</feature>
<dbReference type="EMBL" id="JBHSAJ010000016">
    <property type="protein sequence ID" value="MFC3934408.1"/>
    <property type="molecule type" value="Genomic_DNA"/>
</dbReference>
<dbReference type="SUPFAM" id="SSF88946">
    <property type="entry name" value="Sigma2 domain of RNA polymerase sigma factors"/>
    <property type="match status" value="1"/>
</dbReference>